<keyword evidence="2" id="KW-0812">Transmembrane</keyword>
<evidence type="ECO:0000313" key="4">
    <source>
        <dbReference type="EMBL" id="KAF2089514.1"/>
    </source>
</evidence>
<keyword evidence="2" id="KW-0472">Membrane</keyword>
<dbReference type="Proteomes" id="UP000799776">
    <property type="component" value="Unassembled WGS sequence"/>
</dbReference>
<feature type="signal peptide" evidence="3">
    <location>
        <begin position="1"/>
        <end position="20"/>
    </location>
</feature>
<feature type="compositionally biased region" description="Low complexity" evidence="1">
    <location>
        <begin position="199"/>
        <end position="209"/>
    </location>
</feature>
<feature type="compositionally biased region" description="Basic and acidic residues" evidence="1">
    <location>
        <begin position="505"/>
        <end position="517"/>
    </location>
</feature>
<reference evidence="4" key="1">
    <citation type="journal article" date="2020" name="Stud. Mycol.">
        <title>101 Dothideomycetes genomes: a test case for predicting lifestyles and emergence of pathogens.</title>
        <authorList>
            <person name="Haridas S."/>
            <person name="Albert R."/>
            <person name="Binder M."/>
            <person name="Bloem J."/>
            <person name="Labutti K."/>
            <person name="Salamov A."/>
            <person name="Andreopoulos B."/>
            <person name="Baker S."/>
            <person name="Barry K."/>
            <person name="Bills G."/>
            <person name="Bluhm B."/>
            <person name="Cannon C."/>
            <person name="Castanera R."/>
            <person name="Culley D."/>
            <person name="Daum C."/>
            <person name="Ezra D."/>
            <person name="Gonzalez J."/>
            <person name="Henrissat B."/>
            <person name="Kuo A."/>
            <person name="Liang C."/>
            <person name="Lipzen A."/>
            <person name="Lutzoni F."/>
            <person name="Magnuson J."/>
            <person name="Mondo S."/>
            <person name="Nolan M."/>
            <person name="Ohm R."/>
            <person name="Pangilinan J."/>
            <person name="Park H.-J."/>
            <person name="Ramirez L."/>
            <person name="Alfaro M."/>
            <person name="Sun H."/>
            <person name="Tritt A."/>
            <person name="Yoshinaga Y."/>
            <person name="Zwiers L.-H."/>
            <person name="Turgeon B."/>
            <person name="Goodwin S."/>
            <person name="Spatafora J."/>
            <person name="Crous P."/>
            <person name="Grigoriev I."/>
        </authorList>
    </citation>
    <scope>NUCLEOTIDE SEQUENCE</scope>
    <source>
        <strain evidence="4">CBS 121410</strain>
    </source>
</reference>
<dbReference type="OrthoDB" id="4524805at2759"/>
<dbReference type="EMBL" id="ML978714">
    <property type="protein sequence ID" value="KAF2089514.1"/>
    <property type="molecule type" value="Genomic_DNA"/>
</dbReference>
<keyword evidence="3" id="KW-0732">Signal</keyword>
<accession>A0A6A5YFC5</accession>
<feature type="compositionally biased region" description="Polar residues" evidence="1">
    <location>
        <begin position="293"/>
        <end position="303"/>
    </location>
</feature>
<feature type="transmembrane region" description="Helical" evidence="2">
    <location>
        <begin position="47"/>
        <end position="73"/>
    </location>
</feature>
<dbReference type="AlphaFoldDB" id="A0A6A5YFC5"/>
<feature type="compositionally biased region" description="Polar residues" evidence="1">
    <location>
        <begin position="125"/>
        <end position="134"/>
    </location>
</feature>
<evidence type="ECO:0000256" key="3">
    <source>
        <dbReference type="SAM" id="SignalP"/>
    </source>
</evidence>
<feature type="compositionally biased region" description="Basic and acidic residues" evidence="1">
    <location>
        <begin position="457"/>
        <end position="470"/>
    </location>
</feature>
<organism evidence="4 5">
    <name type="scientific">Saccharata proteae CBS 121410</name>
    <dbReference type="NCBI Taxonomy" id="1314787"/>
    <lineage>
        <taxon>Eukaryota</taxon>
        <taxon>Fungi</taxon>
        <taxon>Dikarya</taxon>
        <taxon>Ascomycota</taxon>
        <taxon>Pezizomycotina</taxon>
        <taxon>Dothideomycetes</taxon>
        <taxon>Dothideomycetes incertae sedis</taxon>
        <taxon>Botryosphaeriales</taxon>
        <taxon>Saccharataceae</taxon>
        <taxon>Saccharata</taxon>
    </lineage>
</organism>
<gene>
    <name evidence="4" type="ORF">K490DRAFT_55108</name>
</gene>
<feature type="region of interest" description="Disordered" evidence="1">
    <location>
        <begin position="118"/>
        <end position="161"/>
    </location>
</feature>
<proteinExistence type="predicted"/>
<protein>
    <submittedName>
        <fullName evidence="4">Uncharacterized protein</fullName>
    </submittedName>
</protein>
<feature type="region of interest" description="Disordered" evidence="1">
    <location>
        <begin position="195"/>
        <end position="532"/>
    </location>
</feature>
<sequence>MLRGLYHPLLVGLSVASVAATPGLFDVDWDKNPAPGAKNALRDKSYLPAQICGIIGAYICCVLVIGGLLLTVGRRMRRASQNRRVDLVKPDQANGFEMTPVSPSSTVRSRWWPQSPNKIKHAWKKSQSSVTNPDESPVSPDVGSVASFDQSVIKNDQEQRQREMERLYAAVMEHDDAKGGSKVVYSAADELDASNDEITPQQQQTPDSTPQKKSERRPLRLNTAATLPVPAAEPQLATPISPKTPRGQIRPLYPPESPLAAVRRSQYAPPPPPKDNLSSQRPASPHGILARNHTPSIGSSHSGPRNRRSIRNLRISAPMQRYPGEFDDDDARTPLTPRYYGNPPPPPSPPSQATTPATGDSLGPFRYEGLDVPQPLPRTSPQRTNSNHHRRGTPPSLDLPGGAALNPGITLQPPQQQQQQPQQQGSFKSAASSTSTLPLRSLHDNYAASPGPTKTTFLERKPKPLKDPLGRLRSPMTAGTPYSPYMPFTPITPVTPHLVTRKERKAREKEERKKGAVDEEDEVKGDDWGSGY</sequence>
<name>A0A6A5YFC5_9PEZI</name>
<keyword evidence="5" id="KW-1185">Reference proteome</keyword>
<feature type="compositionally biased region" description="Low complexity" evidence="1">
    <location>
        <begin position="412"/>
        <end position="424"/>
    </location>
</feature>
<feature type="chain" id="PRO_5025562060" evidence="3">
    <location>
        <begin position="21"/>
        <end position="532"/>
    </location>
</feature>
<evidence type="ECO:0000256" key="1">
    <source>
        <dbReference type="SAM" id="MobiDB-lite"/>
    </source>
</evidence>
<keyword evidence="2" id="KW-1133">Transmembrane helix</keyword>
<evidence type="ECO:0000313" key="5">
    <source>
        <dbReference type="Proteomes" id="UP000799776"/>
    </source>
</evidence>
<feature type="compositionally biased region" description="Polar residues" evidence="1">
    <location>
        <begin position="425"/>
        <end position="438"/>
    </location>
</feature>
<evidence type="ECO:0000256" key="2">
    <source>
        <dbReference type="SAM" id="Phobius"/>
    </source>
</evidence>